<evidence type="ECO:0000313" key="13">
    <source>
        <dbReference type="EMBL" id="CAI5735947.1"/>
    </source>
</evidence>
<proteinExistence type="predicted"/>
<dbReference type="InterPro" id="IPR050732">
    <property type="entry name" value="Beta-glucan_modifiers"/>
</dbReference>
<comment type="caution">
    <text evidence="13">The sequence shown here is derived from an EMBL/GenBank/DDBJ whole genome shotgun (WGS) entry which is preliminary data.</text>
</comment>
<evidence type="ECO:0000256" key="7">
    <source>
        <dbReference type="ARBA" id="ARBA00023180"/>
    </source>
</evidence>
<dbReference type="GO" id="GO:0000272">
    <property type="term" value="P:polysaccharide catabolic process"/>
    <property type="evidence" value="ECO:0007669"/>
    <property type="project" value="UniProtKB-KW"/>
</dbReference>
<feature type="chain" id="PRO_5043426709" description="glucan endo-1,3-beta-D-glucosidase" evidence="11">
    <location>
        <begin position="24"/>
        <end position="87"/>
    </location>
</feature>
<comment type="subcellular location">
    <subcellularLocation>
        <location evidence="2">Cell membrane</location>
    </subcellularLocation>
</comment>
<keyword evidence="4" id="KW-1003">Cell membrane</keyword>
<dbReference type="PANTHER" id="PTHR16631">
    <property type="entry name" value="GLUCAN 1,3-BETA-GLUCOSIDASE"/>
    <property type="match status" value="1"/>
</dbReference>
<dbReference type="GO" id="GO:0042973">
    <property type="term" value="F:glucan endo-1,3-beta-D-glucosidase activity"/>
    <property type="evidence" value="ECO:0007669"/>
    <property type="project" value="UniProtKB-EC"/>
</dbReference>
<reference evidence="13" key="2">
    <citation type="submission" date="2022-12" db="EMBL/GenBank/DDBJ databases">
        <authorList>
            <person name="Webb A."/>
        </authorList>
    </citation>
    <scope>NUCLEOTIDE SEQUENCE</scope>
    <source>
        <strain evidence="13">Pf2</strain>
    </source>
</reference>
<protein>
    <recommendedName>
        <fullName evidence="3">glucan endo-1,3-beta-D-glucosidase</fullName>
        <ecNumber evidence="3">3.2.1.39</ecNumber>
    </recommendedName>
</protein>
<evidence type="ECO:0000256" key="6">
    <source>
        <dbReference type="ARBA" id="ARBA00023136"/>
    </source>
</evidence>
<evidence type="ECO:0000256" key="9">
    <source>
        <dbReference type="ARBA" id="ARBA00023316"/>
    </source>
</evidence>
<reference evidence="12 14" key="1">
    <citation type="submission" date="2021-11" db="EMBL/GenBank/DDBJ databases">
        <authorList>
            <person name="Islam A."/>
            <person name="Islam S."/>
            <person name="Flora M.S."/>
            <person name="Rahman M."/>
            <person name="Ziaur R.M."/>
            <person name="Epstein J.H."/>
            <person name="Hassan M."/>
            <person name="Klassen M."/>
            <person name="Woodard K."/>
            <person name="Webb A."/>
            <person name="Webby R.J."/>
            <person name="El Zowalaty M.E."/>
        </authorList>
    </citation>
    <scope>NUCLEOTIDE SEQUENCE [LARGE SCALE GENOMIC DNA]</scope>
    <source>
        <strain evidence="12">Pf1</strain>
    </source>
</reference>
<dbReference type="Proteomes" id="UP001159659">
    <property type="component" value="Unassembled WGS sequence"/>
</dbReference>
<comment type="catalytic activity">
    <reaction evidence="1">
        <text>Hydrolysis of (1-&gt;3)-beta-D-glucosidic linkages in (1-&gt;3)-beta-D-glucans.</text>
        <dbReference type="EC" id="3.2.1.39"/>
    </reaction>
</comment>
<evidence type="ECO:0000256" key="3">
    <source>
        <dbReference type="ARBA" id="ARBA00012780"/>
    </source>
</evidence>
<organism evidence="13 15">
    <name type="scientific">Peronospora farinosa</name>
    <dbReference type="NCBI Taxonomy" id="134698"/>
    <lineage>
        <taxon>Eukaryota</taxon>
        <taxon>Sar</taxon>
        <taxon>Stramenopiles</taxon>
        <taxon>Oomycota</taxon>
        <taxon>Peronosporomycetes</taxon>
        <taxon>Peronosporales</taxon>
        <taxon>Peronosporaceae</taxon>
        <taxon>Peronospora</taxon>
    </lineage>
</organism>
<evidence type="ECO:0000256" key="10">
    <source>
        <dbReference type="ARBA" id="ARBA00023326"/>
    </source>
</evidence>
<dbReference type="GO" id="GO:0005886">
    <property type="term" value="C:plasma membrane"/>
    <property type="evidence" value="ECO:0007669"/>
    <property type="project" value="UniProtKB-SubCell"/>
</dbReference>
<evidence type="ECO:0000256" key="2">
    <source>
        <dbReference type="ARBA" id="ARBA00004236"/>
    </source>
</evidence>
<keyword evidence="7" id="KW-0325">Glycoprotein</keyword>
<dbReference type="EMBL" id="CANTFK010000979">
    <property type="protein sequence ID" value="CAI5735947.1"/>
    <property type="molecule type" value="Genomic_DNA"/>
</dbReference>
<dbReference type="AlphaFoldDB" id="A0AAV0UG39"/>
<feature type="signal peptide" evidence="11">
    <location>
        <begin position="1"/>
        <end position="23"/>
    </location>
</feature>
<evidence type="ECO:0000256" key="5">
    <source>
        <dbReference type="ARBA" id="ARBA00022801"/>
    </source>
</evidence>
<sequence length="87" mass="9465">MVNVLRTTFVLIMATAIFGMANANNFKCKGINYNIRAGPDWATPDVKCKSALQIATELVTLKSVTDVIRLYSLTDCDQATTLVPVAI</sequence>
<accession>A0AAV0UG39</accession>
<dbReference type="GO" id="GO:0071555">
    <property type="term" value="P:cell wall organization"/>
    <property type="evidence" value="ECO:0007669"/>
    <property type="project" value="UniProtKB-KW"/>
</dbReference>
<dbReference type="EMBL" id="CAKLBC010000005">
    <property type="protein sequence ID" value="CAH0484471.1"/>
    <property type="molecule type" value="Genomic_DNA"/>
</dbReference>
<evidence type="ECO:0000256" key="4">
    <source>
        <dbReference type="ARBA" id="ARBA00022475"/>
    </source>
</evidence>
<dbReference type="EC" id="3.2.1.39" evidence="3"/>
<gene>
    <name evidence="12" type="ORF">PFR001_LOCUS231</name>
    <name evidence="13" type="ORF">PFR002_LOCUS7936</name>
</gene>
<keyword evidence="6" id="KW-0472">Membrane</keyword>
<name>A0AAV0UG39_9STRA</name>
<evidence type="ECO:0000313" key="14">
    <source>
        <dbReference type="Proteomes" id="UP001157938"/>
    </source>
</evidence>
<evidence type="ECO:0000256" key="1">
    <source>
        <dbReference type="ARBA" id="ARBA00000382"/>
    </source>
</evidence>
<evidence type="ECO:0000256" key="11">
    <source>
        <dbReference type="SAM" id="SignalP"/>
    </source>
</evidence>
<keyword evidence="8" id="KW-0119">Carbohydrate metabolism</keyword>
<dbReference type="Proteomes" id="UP001157938">
    <property type="component" value="Unassembled WGS sequence"/>
</dbReference>
<keyword evidence="11" id="KW-0732">Signal</keyword>
<evidence type="ECO:0000313" key="12">
    <source>
        <dbReference type="EMBL" id="CAH0484471.1"/>
    </source>
</evidence>
<keyword evidence="10" id="KW-0624">Polysaccharide degradation</keyword>
<evidence type="ECO:0000256" key="8">
    <source>
        <dbReference type="ARBA" id="ARBA00023277"/>
    </source>
</evidence>
<keyword evidence="9" id="KW-0961">Cell wall biogenesis/degradation</keyword>
<evidence type="ECO:0000313" key="15">
    <source>
        <dbReference type="Proteomes" id="UP001159659"/>
    </source>
</evidence>
<keyword evidence="5" id="KW-0378">Hydrolase</keyword>
<dbReference type="PANTHER" id="PTHR16631:SF17">
    <property type="entry name" value="GLUCAN ENDO-1,3-BETA-GLUCOSIDASE BTGC"/>
    <property type="match status" value="1"/>
</dbReference>
<keyword evidence="14" id="KW-1185">Reference proteome</keyword>